<accession>A0A210PLC2</accession>
<keyword evidence="2" id="KW-1185">Reference proteome</keyword>
<dbReference type="AlphaFoldDB" id="A0A210PLC2"/>
<comment type="caution">
    <text evidence="1">The sequence shown here is derived from an EMBL/GenBank/DDBJ whole genome shotgun (WGS) entry which is preliminary data.</text>
</comment>
<dbReference type="EMBL" id="NEDP02005592">
    <property type="protein sequence ID" value="OWF37283.1"/>
    <property type="molecule type" value="Genomic_DNA"/>
</dbReference>
<evidence type="ECO:0000313" key="2">
    <source>
        <dbReference type="Proteomes" id="UP000242188"/>
    </source>
</evidence>
<reference evidence="1 2" key="1">
    <citation type="journal article" date="2017" name="Nat. Ecol. Evol.">
        <title>Scallop genome provides insights into evolution of bilaterian karyotype and development.</title>
        <authorList>
            <person name="Wang S."/>
            <person name="Zhang J."/>
            <person name="Jiao W."/>
            <person name="Li J."/>
            <person name="Xun X."/>
            <person name="Sun Y."/>
            <person name="Guo X."/>
            <person name="Huan P."/>
            <person name="Dong B."/>
            <person name="Zhang L."/>
            <person name="Hu X."/>
            <person name="Sun X."/>
            <person name="Wang J."/>
            <person name="Zhao C."/>
            <person name="Wang Y."/>
            <person name="Wang D."/>
            <person name="Huang X."/>
            <person name="Wang R."/>
            <person name="Lv J."/>
            <person name="Li Y."/>
            <person name="Zhang Z."/>
            <person name="Liu B."/>
            <person name="Lu W."/>
            <person name="Hui Y."/>
            <person name="Liang J."/>
            <person name="Zhou Z."/>
            <person name="Hou R."/>
            <person name="Li X."/>
            <person name="Liu Y."/>
            <person name="Li H."/>
            <person name="Ning X."/>
            <person name="Lin Y."/>
            <person name="Zhao L."/>
            <person name="Xing Q."/>
            <person name="Dou J."/>
            <person name="Li Y."/>
            <person name="Mao J."/>
            <person name="Guo H."/>
            <person name="Dou H."/>
            <person name="Li T."/>
            <person name="Mu C."/>
            <person name="Jiang W."/>
            <person name="Fu Q."/>
            <person name="Fu X."/>
            <person name="Miao Y."/>
            <person name="Liu J."/>
            <person name="Yu Q."/>
            <person name="Li R."/>
            <person name="Liao H."/>
            <person name="Li X."/>
            <person name="Kong Y."/>
            <person name="Jiang Z."/>
            <person name="Chourrout D."/>
            <person name="Li R."/>
            <person name="Bao Z."/>
        </authorList>
    </citation>
    <scope>NUCLEOTIDE SEQUENCE [LARGE SCALE GENOMIC DNA]</scope>
    <source>
        <strain evidence="1 2">PY_sf001</strain>
    </source>
</reference>
<gene>
    <name evidence="1" type="ORF">KP79_PYT12693</name>
</gene>
<evidence type="ECO:0000313" key="1">
    <source>
        <dbReference type="EMBL" id="OWF37283.1"/>
    </source>
</evidence>
<protein>
    <submittedName>
        <fullName evidence="1">Uncharacterized protein</fullName>
    </submittedName>
</protein>
<name>A0A210PLC2_MIZYE</name>
<dbReference type="Proteomes" id="UP000242188">
    <property type="component" value="Unassembled WGS sequence"/>
</dbReference>
<sequence length="124" mass="14540">MIIKDPKAELLLRNAIQKSAIYQNPADYVDVMAMDTFYVESFNNVLNLFHDKRIAFGNEEYILGSHMAVLHWNGNVDRPYSSIWNPPEAQFAPNIGPRHHEGEQVYKTRTLMYTWNIRNAYMNF</sequence>
<proteinExistence type="predicted"/>
<organism evidence="1 2">
    <name type="scientific">Mizuhopecten yessoensis</name>
    <name type="common">Japanese scallop</name>
    <name type="synonym">Patinopecten yessoensis</name>
    <dbReference type="NCBI Taxonomy" id="6573"/>
    <lineage>
        <taxon>Eukaryota</taxon>
        <taxon>Metazoa</taxon>
        <taxon>Spiralia</taxon>
        <taxon>Lophotrochozoa</taxon>
        <taxon>Mollusca</taxon>
        <taxon>Bivalvia</taxon>
        <taxon>Autobranchia</taxon>
        <taxon>Pteriomorphia</taxon>
        <taxon>Pectinida</taxon>
        <taxon>Pectinoidea</taxon>
        <taxon>Pectinidae</taxon>
        <taxon>Mizuhopecten</taxon>
    </lineage>
</organism>